<dbReference type="InterPro" id="IPR011701">
    <property type="entry name" value="MFS"/>
</dbReference>
<reference evidence="8" key="1">
    <citation type="submission" date="2020-12" db="EMBL/GenBank/DDBJ databases">
        <title>Metabolic potential, ecology and presence of endohyphal bacteria is reflected in genomic diversity of Mucoromycotina.</title>
        <authorList>
            <person name="Muszewska A."/>
            <person name="Okrasinska A."/>
            <person name="Steczkiewicz K."/>
            <person name="Drgas O."/>
            <person name="Orlowska M."/>
            <person name="Perlinska-Lenart U."/>
            <person name="Aleksandrzak-Piekarczyk T."/>
            <person name="Szatraj K."/>
            <person name="Zielenkiewicz U."/>
            <person name="Pilsyk S."/>
            <person name="Malc E."/>
            <person name="Mieczkowski P."/>
            <person name="Kruszewska J.S."/>
            <person name="Biernat P."/>
            <person name="Pawlowska J."/>
        </authorList>
    </citation>
    <scope>NUCLEOTIDE SEQUENCE</scope>
    <source>
        <strain evidence="8">WA0000051536</strain>
    </source>
</reference>
<evidence type="ECO:0000256" key="6">
    <source>
        <dbReference type="SAM" id="Phobius"/>
    </source>
</evidence>
<dbReference type="Gene3D" id="1.20.1720.10">
    <property type="entry name" value="Multidrug resistance protein D"/>
    <property type="match status" value="1"/>
</dbReference>
<evidence type="ECO:0000313" key="8">
    <source>
        <dbReference type="EMBL" id="KAG2188937.1"/>
    </source>
</evidence>
<evidence type="ECO:0000256" key="5">
    <source>
        <dbReference type="ARBA" id="ARBA00023136"/>
    </source>
</evidence>
<feature type="transmembrane region" description="Helical" evidence="6">
    <location>
        <begin position="154"/>
        <end position="175"/>
    </location>
</feature>
<dbReference type="InterPro" id="IPR036259">
    <property type="entry name" value="MFS_trans_sf"/>
</dbReference>
<protein>
    <recommendedName>
        <fullName evidence="7">Major facilitator superfamily (MFS) profile domain-containing protein</fullName>
    </recommendedName>
</protein>
<feature type="transmembrane region" description="Helical" evidence="6">
    <location>
        <begin position="291"/>
        <end position="318"/>
    </location>
</feature>
<feature type="transmembrane region" description="Helical" evidence="6">
    <location>
        <begin position="260"/>
        <end position="279"/>
    </location>
</feature>
<evidence type="ECO:0000256" key="2">
    <source>
        <dbReference type="ARBA" id="ARBA00022448"/>
    </source>
</evidence>
<feature type="transmembrane region" description="Helical" evidence="6">
    <location>
        <begin position="458"/>
        <end position="479"/>
    </location>
</feature>
<keyword evidence="3 6" id="KW-0812">Transmembrane</keyword>
<keyword evidence="9" id="KW-1185">Reference proteome</keyword>
<evidence type="ECO:0000256" key="1">
    <source>
        <dbReference type="ARBA" id="ARBA00004127"/>
    </source>
</evidence>
<dbReference type="CDD" id="cd17502">
    <property type="entry name" value="MFS_Azr1_MDR_like"/>
    <property type="match status" value="1"/>
</dbReference>
<dbReference type="SUPFAM" id="SSF103473">
    <property type="entry name" value="MFS general substrate transporter"/>
    <property type="match status" value="2"/>
</dbReference>
<organism evidence="8 9">
    <name type="scientific">Umbelopsis vinacea</name>
    <dbReference type="NCBI Taxonomy" id="44442"/>
    <lineage>
        <taxon>Eukaryota</taxon>
        <taxon>Fungi</taxon>
        <taxon>Fungi incertae sedis</taxon>
        <taxon>Mucoromycota</taxon>
        <taxon>Mucoromycotina</taxon>
        <taxon>Umbelopsidomycetes</taxon>
        <taxon>Umbelopsidales</taxon>
        <taxon>Umbelopsidaceae</taxon>
        <taxon>Umbelopsis</taxon>
    </lineage>
</organism>
<feature type="transmembrane region" description="Helical" evidence="6">
    <location>
        <begin position="129"/>
        <end position="148"/>
    </location>
</feature>
<evidence type="ECO:0000259" key="7">
    <source>
        <dbReference type="PROSITE" id="PS50850"/>
    </source>
</evidence>
<feature type="transmembrane region" description="Helical" evidence="6">
    <location>
        <begin position="64"/>
        <end position="86"/>
    </location>
</feature>
<feature type="domain" description="Major facilitator superfamily (MFS) profile" evidence="7">
    <location>
        <begin position="64"/>
        <end position="555"/>
    </location>
</feature>
<dbReference type="PANTHER" id="PTHR23501:SF191">
    <property type="entry name" value="VACUOLAR BASIC AMINO ACID TRANSPORTER 4"/>
    <property type="match status" value="1"/>
</dbReference>
<sequence length="561" mass="60976">MPLFKEDEVVNQPILARNSNVKSYQAVDLPTDNTQTDESDIESVYESNEDIITKRLNGAKRINVLLGLWTGVLLSALDTSIVAVVMSQIGSEFQRSNQIVLIATAYLLSYTALQPLYGRISDIFGRKSAYLFAQGAFFIGSLLCGIAPNLNFLVVARVIAGIGGGGLNTMSSVITSDLVTLRERGVYQGYANTAFAVGGSLGAPLGGWITERFGWRYCFYLNIPVLLLALFLTRPLKNYNLEAEEDGSYHITDKLKKVDYGGALTLVTAIVCIILATSYGGNTLPWSHPLIITGLVGFGVMLLCFIAVETFVATLPVLPMRLMIQRNPFVCSFCNFFSMMASTTMVYFSPLYFVAVMGFSASKAGLWVSARVIGVSVGSISAGRYMSSTGRFKSYMVGTYLLLTIAMFGISTWVPSTPPWMQIGAMLLDGFSAGGGLTSSLVAMLSSVESQDIATISSISYLFRSTGGVIGLSLVSTVFQGKLKEYLEQTITGPDAQEIIDLVRRETSAIHTLPEEIRAVVVSCFRRALKLSYSLTVGFALLAFIFSLFVRGMKLHNRVSK</sequence>
<gene>
    <name evidence="8" type="ORF">INT44_004079</name>
</gene>
<feature type="transmembrane region" description="Helical" evidence="6">
    <location>
        <begin position="395"/>
        <end position="414"/>
    </location>
</feature>
<dbReference type="Pfam" id="PF07690">
    <property type="entry name" value="MFS_1"/>
    <property type="match status" value="1"/>
</dbReference>
<feature type="transmembrane region" description="Helical" evidence="6">
    <location>
        <begin position="531"/>
        <end position="550"/>
    </location>
</feature>
<dbReference type="Gene3D" id="1.20.1250.20">
    <property type="entry name" value="MFS general substrate transporter like domains"/>
    <property type="match status" value="1"/>
</dbReference>
<dbReference type="EMBL" id="JAEPRA010000001">
    <property type="protein sequence ID" value="KAG2188937.1"/>
    <property type="molecule type" value="Genomic_DNA"/>
</dbReference>
<feature type="transmembrane region" description="Helical" evidence="6">
    <location>
        <begin position="98"/>
        <end position="117"/>
    </location>
</feature>
<dbReference type="PROSITE" id="PS50850">
    <property type="entry name" value="MFS"/>
    <property type="match status" value="1"/>
</dbReference>
<feature type="transmembrane region" description="Helical" evidence="6">
    <location>
        <begin position="420"/>
        <end position="446"/>
    </location>
</feature>
<dbReference type="PANTHER" id="PTHR23501">
    <property type="entry name" value="MAJOR FACILITATOR SUPERFAMILY"/>
    <property type="match status" value="1"/>
</dbReference>
<proteinExistence type="predicted"/>
<dbReference type="GO" id="GO:0005886">
    <property type="term" value="C:plasma membrane"/>
    <property type="evidence" value="ECO:0007669"/>
    <property type="project" value="TreeGrafter"/>
</dbReference>
<evidence type="ECO:0000256" key="4">
    <source>
        <dbReference type="ARBA" id="ARBA00022989"/>
    </source>
</evidence>
<keyword evidence="5 6" id="KW-0472">Membrane</keyword>
<dbReference type="Proteomes" id="UP000612746">
    <property type="component" value="Unassembled WGS sequence"/>
</dbReference>
<dbReference type="GO" id="GO:0015174">
    <property type="term" value="F:basic amino acid transmembrane transporter activity"/>
    <property type="evidence" value="ECO:0007669"/>
    <property type="project" value="TreeGrafter"/>
</dbReference>
<dbReference type="OrthoDB" id="10021397at2759"/>
<dbReference type="AlphaFoldDB" id="A0A8H7QAG6"/>
<dbReference type="GO" id="GO:0000329">
    <property type="term" value="C:fungal-type vacuole membrane"/>
    <property type="evidence" value="ECO:0007669"/>
    <property type="project" value="TreeGrafter"/>
</dbReference>
<keyword evidence="2" id="KW-0813">Transport</keyword>
<comment type="subcellular location">
    <subcellularLocation>
        <location evidence="1">Endomembrane system</location>
        <topology evidence="1">Multi-pass membrane protein</topology>
    </subcellularLocation>
</comment>
<accession>A0A8H7QAG6</accession>
<dbReference type="GO" id="GO:0012505">
    <property type="term" value="C:endomembrane system"/>
    <property type="evidence" value="ECO:0007669"/>
    <property type="project" value="UniProtKB-SubCell"/>
</dbReference>
<evidence type="ECO:0000256" key="3">
    <source>
        <dbReference type="ARBA" id="ARBA00022692"/>
    </source>
</evidence>
<evidence type="ECO:0000313" key="9">
    <source>
        <dbReference type="Proteomes" id="UP000612746"/>
    </source>
</evidence>
<comment type="caution">
    <text evidence="8">The sequence shown here is derived from an EMBL/GenBank/DDBJ whole genome shotgun (WGS) entry which is preliminary data.</text>
</comment>
<feature type="transmembrane region" description="Helical" evidence="6">
    <location>
        <begin position="214"/>
        <end position="232"/>
    </location>
</feature>
<feature type="transmembrane region" description="Helical" evidence="6">
    <location>
        <begin position="330"/>
        <end position="352"/>
    </location>
</feature>
<name>A0A8H7QAG6_9FUNG</name>
<keyword evidence="4 6" id="KW-1133">Transmembrane helix</keyword>
<dbReference type="InterPro" id="IPR020846">
    <property type="entry name" value="MFS_dom"/>
</dbReference>
<feature type="transmembrane region" description="Helical" evidence="6">
    <location>
        <begin position="187"/>
        <end position="208"/>
    </location>
</feature>
<feature type="transmembrane region" description="Helical" evidence="6">
    <location>
        <begin position="364"/>
        <end position="383"/>
    </location>
</feature>